<name>A0A232F6A7_9HYME</name>
<feature type="transmembrane region" description="Helical" evidence="1">
    <location>
        <begin position="191"/>
        <end position="209"/>
    </location>
</feature>
<keyword evidence="1" id="KW-0812">Transmembrane</keyword>
<evidence type="ECO:0000256" key="1">
    <source>
        <dbReference type="SAM" id="Phobius"/>
    </source>
</evidence>
<gene>
    <name evidence="2" type="ORF">TSAR_001710</name>
</gene>
<reference evidence="2 3" key="1">
    <citation type="journal article" date="2017" name="Curr. Biol.">
        <title>The Evolution of Venom by Co-option of Single-Copy Genes.</title>
        <authorList>
            <person name="Martinson E.O."/>
            <person name="Mrinalini"/>
            <person name="Kelkar Y.D."/>
            <person name="Chang C.H."/>
            <person name="Werren J.H."/>
        </authorList>
    </citation>
    <scope>NUCLEOTIDE SEQUENCE [LARGE SCALE GENOMIC DNA]</scope>
    <source>
        <strain evidence="2 3">Alberta</strain>
        <tissue evidence="2">Whole body</tissue>
    </source>
</reference>
<dbReference type="AlphaFoldDB" id="A0A232F6A7"/>
<feature type="non-terminal residue" evidence="2">
    <location>
        <position position="241"/>
    </location>
</feature>
<organism evidence="2 3">
    <name type="scientific">Trichomalopsis sarcophagae</name>
    <dbReference type="NCBI Taxonomy" id="543379"/>
    <lineage>
        <taxon>Eukaryota</taxon>
        <taxon>Metazoa</taxon>
        <taxon>Ecdysozoa</taxon>
        <taxon>Arthropoda</taxon>
        <taxon>Hexapoda</taxon>
        <taxon>Insecta</taxon>
        <taxon>Pterygota</taxon>
        <taxon>Neoptera</taxon>
        <taxon>Endopterygota</taxon>
        <taxon>Hymenoptera</taxon>
        <taxon>Apocrita</taxon>
        <taxon>Proctotrupomorpha</taxon>
        <taxon>Chalcidoidea</taxon>
        <taxon>Pteromalidae</taxon>
        <taxon>Pteromalinae</taxon>
        <taxon>Trichomalopsis</taxon>
    </lineage>
</organism>
<keyword evidence="1" id="KW-0472">Membrane</keyword>
<dbReference type="EMBL" id="NNAY01000811">
    <property type="protein sequence ID" value="OXU26374.1"/>
    <property type="molecule type" value="Genomic_DNA"/>
</dbReference>
<keyword evidence="3" id="KW-1185">Reference proteome</keyword>
<keyword evidence="1" id="KW-1133">Transmembrane helix</keyword>
<accession>A0A232F6A7</accession>
<sequence>MAAPQRANSESSSVLNTLINQVPFEMPVPRYQFLGFCTHLEERLTLSETDRNSLDRAYFEHDIAYLYTNNSSNSGDNGADHRLAECAFSRMLSESSGSEERSVALLTVLCMSGKITANKADYKTYKEKVVEVSQRRQSTIGHTIDHATMIAVKLIADDLLNNYALYTRQILRDARSVANVMITMNRPRHRNLVAIGLGIVDLMLSFAVGPDYALSDLQRAQALVSSGRYHRYDGMMLIVTR</sequence>
<dbReference type="Proteomes" id="UP000215335">
    <property type="component" value="Unassembled WGS sequence"/>
</dbReference>
<comment type="caution">
    <text evidence="2">The sequence shown here is derived from an EMBL/GenBank/DDBJ whole genome shotgun (WGS) entry which is preliminary data.</text>
</comment>
<proteinExistence type="predicted"/>
<evidence type="ECO:0000313" key="2">
    <source>
        <dbReference type="EMBL" id="OXU26374.1"/>
    </source>
</evidence>
<protein>
    <submittedName>
        <fullName evidence="2">Uncharacterized protein</fullName>
    </submittedName>
</protein>
<evidence type="ECO:0000313" key="3">
    <source>
        <dbReference type="Proteomes" id="UP000215335"/>
    </source>
</evidence>